<dbReference type="InterPro" id="IPR013849">
    <property type="entry name" value="DNA_helicase_Holl-junc_RuvA_I"/>
</dbReference>
<feature type="region of interest" description="Domain I" evidence="6">
    <location>
        <begin position="1"/>
        <end position="64"/>
    </location>
</feature>
<keyword evidence="8" id="KW-0347">Helicase</keyword>
<evidence type="ECO:0000256" key="5">
    <source>
        <dbReference type="ARBA" id="ARBA00023204"/>
    </source>
</evidence>
<dbReference type="HAMAP" id="MF_00031">
    <property type="entry name" value="DNA_HJ_migration_RuvA"/>
    <property type="match status" value="1"/>
</dbReference>
<keyword evidence="3 6" id="KW-0238">DNA-binding</keyword>
<comment type="function">
    <text evidence="6">The RuvA-RuvB-RuvC complex processes Holliday junction (HJ) DNA during genetic recombination and DNA repair, while the RuvA-RuvB complex plays an important role in the rescue of blocked DNA replication forks via replication fork reversal (RFR). RuvA specifically binds to HJ cruciform DNA, conferring on it an open structure. The RuvB hexamer acts as an ATP-dependent pump, pulling dsDNA into and through the RuvAB complex. HJ branch migration allows RuvC to scan DNA until it finds its consensus sequence, where it cleaves and resolves the cruciform DNA.</text>
</comment>
<evidence type="ECO:0000259" key="7">
    <source>
        <dbReference type="SMART" id="SM00278"/>
    </source>
</evidence>
<dbReference type="GO" id="GO:0006281">
    <property type="term" value="P:DNA repair"/>
    <property type="evidence" value="ECO:0007669"/>
    <property type="project" value="UniProtKB-UniRule"/>
</dbReference>
<dbReference type="Pfam" id="PF14520">
    <property type="entry name" value="HHH_5"/>
    <property type="match status" value="1"/>
</dbReference>
<dbReference type="SUPFAM" id="SSF47781">
    <property type="entry name" value="RuvA domain 2-like"/>
    <property type="match status" value="1"/>
</dbReference>
<dbReference type="Gene3D" id="1.10.150.20">
    <property type="entry name" value="5' to 3' exonuclease, C-terminal subdomain"/>
    <property type="match status" value="1"/>
</dbReference>
<dbReference type="Pfam" id="PF01330">
    <property type="entry name" value="RuvA_N"/>
    <property type="match status" value="1"/>
</dbReference>
<keyword evidence="8" id="KW-0547">Nucleotide-binding</keyword>
<dbReference type="Gene3D" id="1.10.8.10">
    <property type="entry name" value="DNA helicase RuvA subunit, C-terminal domain"/>
    <property type="match status" value="1"/>
</dbReference>
<dbReference type="InterPro" id="IPR000085">
    <property type="entry name" value="RuvA"/>
</dbReference>
<feature type="region of interest" description="Domain III" evidence="6">
    <location>
        <begin position="150"/>
        <end position="200"/>
    </location>
</feature>
<evidence type="ECO:0000313" key="9">
    <source>
        <dbReference type="Proteomes" id="UP000242999"/>
    </source>
</evidence>
<keyword evidence="2 6" id="KW-0227">DNA damage</keyword>
<dbReference type="STRING" id="64971.SAMN05421831_101114"/>
<dbReference type="EMBL" id="FNYH01000001">
    <property type="protein sequence ID" value="SEI38025.1"/>
    <property type="molecule type" value="Genomic_DNA"/>
</dbReference>
<dbReference type="InterPro" id="IPR003583">
    <property type="entry name" value="Hlx-hairpin-Hlx_DNA-bd_motif"/>
</dbReference>
<dbReference type="Pfam" id="PF07499">
    <property type="entry name" value="RuvA_C"/>
    <property type="match status" value="1"/>
</dbReference>
<evidence type="ECO:0000256" key="4">
    <source>
        <dbReference type="ARBA" id="ARBA00023172"/>
    </source>
</evidence>
<evidence type="ECO:0000313" key="8">
    <source>
        <dbReference type="EMBL" id="SEI38025.1"/>
    </source>
</evidence>
<dbReference type="GO" id="GO:0048476">
    <property type="term" value="C:Holliday junction resolvase complex"/>
    <property type="evidence" value="ECO:0007669"/>
    <property type="project" value="UniProtKB-UniRule"/>
</dbReference>
<comment type="subcellular location">
    <subcellularLocation>
        <location evidence="6">Cytoplasm</location>
    </subcellularLocation>
</comment>
<evidence type="ECO:0000256" key="3">
    <source>
        <dbReference type="ARBA" id="ARBA00023125"/>
    </source>
</evidence>
<protein>
    <recommendedName>
        <fullName evidence="6">Holliday junction branch migration complex subunit RuvA</fullName>
    </recommendedName>
</protein>
<dbReference type="GO" id="GO:0009379">
    <property type="term" value="C:Holliday junction helicase complex"/>
    <property type="evidence" value="ECO:0007669"/>
    <property type="project" value="InterPro"/>
</dbReference>
<dbReference type="NCBIfam" id="TIGR00084">
    <property type="entry name" value="ruvA"/>
    <property type="match status" value="1"/>
</dbReference>
<dbReference type="GO" id="GO:0006310">
    <property type="term" value="P:DNA recombination"/>
    <property type="evidence" value="ECO:0007669"/>
    <property type="project" value="UniProtKB-UniRule"/>
</dbReference>
<sequence length="200" mass="22104">MIAYIQGRLIYQNAPKIIIDVQGLGYEVELPASAFYHLPSLGETLQVWTSYLVKEEQAHLYGFLHLQQKALFSQLIRVSGVGPKLALAILAQMQVTEFIDAVIQENIQALVSLPGIGKKTAQRLVLDLREKLQRDSLAEYADQSQPQGAVNQQKYADAEAALIALGYSPTKASYALQQLDIQGKTIQEILRLALQVLSPS</sequence>
<organism evidence="8 9">
    <name type="scientific">Allopseudospirillum japonicum</name>
    <dbReference type="NCBI Taxonomy" id="64971"/>
    <lineage>
        <taxon>Bacteria</taxon>
        <taxon>Pseudomonadati</taxon>
        <taxon>Pseudomonadota</taxon>
        <taxon>Gammaproteobacteria</taxon>
        <taxon>Oceanospirillales</taxon>
        <taxon>Oceanospirillaceae</taxon>
        <taxon>Allopseudospirillum</taxon>
    </lineage>
</organism>
<keyword evidence="1 6" id="KW-0963">Cytoplasm</keyword>
<feature type="domain" description="Helix-hairpin-helix DNA-binding motif class 1" evidence="7">
    <location>
        <begin position="73"/>
        <end position="92"/>
    </location>
</feature>
<dbReference type="GO" id="GO:0000400">
    <property type="term" value="F:four-way junction DNA binding"/>
    <property type="evidence" value="ECO:0007669"/>
    <property type="project" value="UniProtKB-UniRule"/>
</dbReference>
<dbReference type="AlphaFoldDB" id="A0A1H6QFM4"/>
<dbReference type="GO" id="GO:0005524">
    <property type="term" value="F:ATP binding"/>
    <property type="evidence" value="ECO:0007669"/>
    <property type="project" value="InterPro"/>
</dbReference>
<comment type="domain">
    <text evidence="6">Has three domains with a flexible linker between the domains II and III and assumes an 'L' shape. Domain III is highly mobile and contacts RuvB.</text>
</comment>
<comment type="caution">
    <text evidence="6">Lacks conserved residue(s) required for the propagation of feature annotation.</text>
</comment>
<keyword evidence="9" id="KW-1185">Reference proteome</keyword>
<keyword evidence="8" id="KW-0067">ATP-binding</keyword>
<keyword evidence="4 6" id="KW-0233">DNA recombination</keyword>
<evidence type="ECO:0000256" key="2">
    <source>
        <dbReference type="ARBA" id="ARBA00022763"/>
    </source>
</evidence>
<reference evidence="9" key="1">
    <citation type="submission" date="2016-10" db="EMBL/GenBank/DDBJ databases">
        <authorList>
            <person name="Varghese N."/>
            <person name="Submissions S."/>
        </authorList>
    </citation>
    <scope>NUCLEOTIDE SEQUENCE [LARGE SCALE GENOMIC DNA]</scope>
    <source>
        <strain evidence="9">DSM 7165</strain>
    </source>
</reference>
<comment type="subunit">
    <text evidence="6">Homotetramer. Forms an RuvA(8)-RuvB(12)-Holliday junction (HJ) complex. HJ DNA is sandwiched between 2 RuvA tetramers; dsDNA enters through RuvA and exits via RuvB. An RuvB hexamer assembles on each DNA strand where it exits the tetramer. Each RuvB hexamer is contacted by two RuvA subunits (via domain III) on 2 adjacent RuvB subunits; this complex drives branch migration. In the full resolvosome a probable DNA-RuvA(4)-RuvB(12)-RuvC(2) complex forms which resolves the HJ.</text>
</comment>
<proteinExistence type="inferred from homology"/>
<dbReference type="InterPro" id="IPR036267">
    <property type="entry name" value="RuvA_C_sf"/>
</dbReference>
<comment type="similarity">
    <text evidence="6">Belongs to the RuvA family.</text>
</comment>
<dbReference type="Proteomes" id="UP000242999">
    <property type="component" value="Unassembled WGS sequence"/>
</dbReference>
<dbReference type="InterPro" id="IPR012340">
    <property type="entry name" value="NA-bd_OB-fold"/>
</dbReference>
<dbReference type="Gene3D" id="2.40.50.140">
    <property type="entry name" value="Nucleic acid-binding proteins"/>
    <property type="match status" value="1"/>
</dbReference>
<gene>
    <name evidence="6" type="primary">ruvA</name>
    <name evidence="8" type="ORF">SAMN05421831_101114</name>
</gene>
<dbReference type="SMART" id="SM00278">
    <property type="entry name" value="HhH1"/>
    <property type="match status" value="2"/>
</dbReference>
<dbReference type="SUPFAM" id="SSF50249">
    <property type="entry name" value="Nucleic acid-binding proteins"/>
    <property type="match status" value="1"/>
</dbReference>
<keyword evidence="8" id="KW-0378">Hydrolase</keyword>
<dbReference type="GO" id="GO:0009378">
    <property type="term" value="F:four-way junction helicase activity"/>
    <property type="evidence" value="ECO:0007669"/>
    <property type="project" value="InterPro"/>
</dbReference>
<evidence type="ECO:0000256" key="6">
    <source>
        <dbReference type="HAMAP-Rule" id="MF_00031"/>
    </source>
</evidence>
<name>A0A1H6QFM4_9GAMM</name>
<dbReference type="RefSeq" id="WP_093307795.1">
    <property type="nucleotide sequence ID" value="NZ_FNYH01000001.1"/>
</dbReference>
<dbReference type="CDD" id="cd14332">
    <property type="entry name" value="UBA_RuvA_C"/>
    <property type="match status" value="1"/>
</dbReference>
<dbReference type="SUPFAM" id="SSF46929">
    <property type="entry name" value="DNA helicase RuvA subunit, C-terminal domain"/>
    <property type="match status" value="1"/>
</dbReference>
<dbReference type="OrthoDB" id="5293449at2"/>
<feature type="domain" description="Helix-hairpin-helix DNA-binding motif class 1" evidence="7">
    <location>
        <begin position="108"/>
        <end position="127"/>
    </location>
</feature>
<dbReference type="GO" id="GO:0005737">
    <property type="term" value="C:cytoplasm"/>
    <property type="evidence" value="ECO:0007669"/>
    <property type="project" value="UniProtKB-SubCell"/>
</dbReference>
<evidence type="ECO:0000256" key="1">
    <source>
        <dbReference type="ARBA" id="ARBA00022490"/>
    </source>
</evidence>
<dbReference type="InterPro" id="IPR011114">
    <property type="entry name" value="RuvA_C"/>
</dbReference>
<accession>A0A1H6QFM4</accession>
<dbReference type="InterPro" id="IPR010994">
    <property type="entry name" value="RuvA_2-like"/>
</dbReference>
<keyword evidence="5 6" id="KW-0234">DNA repair</keyword>